<keyword evidence="1" id="KW-0472">Membrane</keyword>
<reference evidence="2 3" key="1">
    <citation type="submission" date="2017-03" db="EMBL/GenBank/DDBJ databases">
        <authorList>
            <person name="Afonso C.L."/>
            <person name="Miller P.J."/>
            <person name="Scott M.A."/>
            <person name="Spackman E."/>
            <person name="Goraichik I."/>
            <person name="Dimitrov K.M."/>
            <person name="Suarez D.L."/>
            <person name="Swayne D.E."/>
        </authorList>
    </citation>
    <scope>NUCLEOTIDE SEQUENCE [LARGE SCALE GENOMIC DNA]</scope>
    <source>
        <strain evidence="2 3">CECT 7751</strain>
    </source>
</reference>
<dbReference type="AlphaFoldDB" id="A0A1X6Y8P3"/>
<dbReference type="Proteomes" id="UP000193963">
    <property type="component" value="Unassembled WGS sequence"/>
</dbReference>
<evidence type="ECO:0000313" key="3">
    <source>
        <dbReference type="Proteomes" id="UP000193963"/>
    </source>
</evidence>
<name>A0A1X6Y8P3_9RHOB</name>
<feature type="transmembrane region" description="Helical" evidence="1">
    <location>
        <begin position="6"/>
        <end position="33"/>
    </location>
</feature>
<keyword evidence="3" id="KW-1185">Reference proteome</keyword>
<gene>
    <name evidence="2" type="ORF">PSM7751_00318</name>
</gene>
<protein>
    <submittedName>
        <fullName evidence="2">Uncharacterized protein</fullName>
    </submittedName>
</protein>
<evidence type="ECO:0000256" key="1">
    <source>
        <dbReference type="SAM" id="Phobius"/>
    </source>
</evidence>
<accession>A0A1X6Y8P3</accession>
<keyword evidence="1" id="KW-1133">Transmembrane helix</keyword>
<dbReference type="EMBL" id="FWFN01000001">
    <property type="protein sequence ID" value="SLN13901.1"/>
    <property type="molecule type" value="Genomic_DNA"/>
</dbReference>
<organism evidence="2 3">
    <name type="scientific">Pseudooceanicola marinus</name>
    <dbReference type="NCBI Taxonomy" id="396013"/>
    <lineage>
        <taxon>Bacteria</taxon>
        <taxon>Pseudomonadati</taxon>
        <taxon>Pseudomonadota</taxon>
        <taxon>Alphaproteobacteria</taxon>
        <taxon>Rhodobacterales</taxon>
        <taxon>Paracoccaceae</taxon>
        <taxon>Pseudooceanicola</taxon>
    </lineage>
</organism>
<keyword evidence="1" id="KW-0812">Transmembrane</keyword>
<sequence>MAGVNLLWIFFALWAAWGFGAVVAAGYALHVAIEALRRHRARRA</sequence>
<evidence type="ECO:0000313" key="2">
    <source>
        <dbReference type="EMBL" id="SLN13901.1"/>
    </source>
</evidence>
<proteinExistence type="predicted"/>
<dbReference type="RefSeq" id="WP_268808197.1">
    <property type="nucleotide sequence ID" value="NZ_FWFN01000001.1"/>
</dbReference>